<dbReference type="PANTHER" id="PTHR37804">
    <property type="entry name" value="CDAA REGULATORY PROTEIN CDAR"/>
    <property type="match status" value="1"/>
</dbReference>
<organism evidence="2 3">
    <name type="scientific">Xylocopilactobacillus apis</name>
    <dbReference type="NCBI Taxonomy" id="2932183"/>
    <lineage>
        <taxon>Bacteria</taxon>
        <taxon>Bacillati</taxon>
        <taxon>Bacillota</taxon>
        <taxon>Bacilli</taxon>
        <taxon>Lactobacillales</taxon>
        <taxon>Lactobacillaceae</taxon>
        <taxon>Xylocopilactobacillus</taxon>
    </lineage>
</organism>
<name>A0AAU9D790_9LACO</name>
<dbReference type="Proteomes" id="UP001321804">
    <property type="component" value="Chromosome"/>
</dbReference>
<keyword evidence="3" id="KW-1185">Reference proteome</keyword>
<dbReference type="InterPro" id="IPR012505">
    <property type="entry name" value="YbbR"/>
</dbReference>
<gene>
    <name evidence="2" type="ORF">KIMC2_12040</name>
</gene>
<reference evidence="2 3" key="1">
    <citation type="journal article" date="2023" name="Microbiol. Spectr.">
        <title>Symbiosis of Carpenter Bees with Uncharacterized Lactic Acid Bacteria Showing NAD Auxotrophy.</title>
        <authorList>
            <person name="Kawasaki S."/>
            <person name="Ozawa K."/>
            <person name="Mori T."/>
            <person name="Yamamoto A."/>
            <person name="Ito M."/>
            <person name="Ohkuma M."/>
            <person name="Sakamoto M."/>
            <person name="Matsutani M."/>
        </authorList>
    </citation>
    <scope>NUCLEOTIDE SEQUENCE [LARGE SCALE GENOMIC DNA]</scope>
    <source>
        <strain evidence="2 3">KimC2</strain>
    </source>
</reference>
<dbReference type="InterPro" id="IPR053154">
    <property type="entry name" value="c-di-AMP_regulator"/>
</dbReference>
<proteinExistence type="predicted"/>
<evidence type="ECO:0000313" key="2">
    <source>
        <dbReference type="EMBL" id="BDR56642.1"/>
    </source>
</evidence>
<keyword evidence="1" id="KW-0812">Transmembrane</keyword>
<dbReference type="Gene3D" id="2.170.120.30">
    <property type="match status" value="1"/>
</dbReference>
<keyword evidence="1" id="KW-1133">Transmembrane helix</keyword>
<evidence type="ECO:0000313" key="3">
    <source>
        <dbReference type="Proteomes" id="UP001321804"/>
    </source>
</evidence>
<dbReference type="EMBL" id="AP026801">
    <property type="protein sequence ID" value="BDR56642.1"/>
    <property type="molecule type" value="Genomic_DNA"/>
</dbReference>
<feature type="transmembrane region" description="Helical" evidence="1">
    <location>
        <begin position="12"/>
        <end position="29"/>
    </location>
</feature>
<sequence length="326" mass="36161">MNPEKLDFKTKIISIIMAFIVAIFLFIYVQTQKTQSTTSTDNSRQEQLAATKSTTINAPLKLNGNTDKYFITGYPQKVKIRLEGPAALVTATANTLNFQIVADIANRPTGIHKITLREQGINKSIHYQIMPSYVTINIQARSNRKMAIQTDFNKDSIALGYEAGQPVLSQDTVEVTSAKTEIEKINQVVAKVNLPNDAKTTFSQDVIIQPLDQNGNIVNAVVNPEVIHVRLPIKEMPHKTVKIKFTQDGQGVAGKSYSFKSNVSELKIYGKKDVIDRIDTLAVPVVVNGVEENVQRIIELPEKDGIKKYGQKAIPVNIIVKNSSKK</sequence>
<dbReference type="Pfam" id="PF07949">
    <property type="entry name" value="YbbR"/>
    <property type="match status" value="2"/>
</dbReference>
<protein>
    <recommendedName>
        <fullName evidence="4">YbbR domain-containing protein</fullName>
    </recommendedName>
</protein>
<evidence type="ECO:0000256" key="1">
    <source>
        <dbReference type="SAM" id="Phobius"/>
    </source>
</evidence>
<dbReference type="RefSeq" id="WP_317694957.1">
    <property type="nucleotide sequence ID" value="NZ_AP026801.1"/>
</dbReference>
<accession>A0AAU9D790</accession>
<keyword evidence="1" id="KW-0472">Membrane</keyword>
<dbReference type="AlphaFoldDB" id="A0AAU9D790"/>
<dbReference type="Gene3D" id="2.170.120.40">
    <property type="entry name" value="YbbR-like domain"/>
    <property type="match status" value="2"/>
</dbReference>
<dbReference type="KEGG" id="xak:KIMC2_12040"/>
<evidence type="ECO:0008006" key="4">
    <source>
        <dbReference type="Google" id="ProtNLM"/>
    </source>
</evidence>
<dbReference type="PANTHER" id="PTHR37804:SF1">
    <property type="entry name" value="CDAA REGULATORY PROTEIN CDAR"/>
    <property type="match status" value="1"/>
</dbReference>